<dbReference type="OrthoDB" id="2551385at2759"/>
<dbReference type="Proteomes" id="UP000245946">
    <property type="component" value="Unassembled WGS sequence"/>
</dbReference>
<feature type="region of interest" description="Disordered" evidence="1">
    <location>
        <begin position="360"/>
        <end position="397"/>
    </location>
</feature>
<name>A0A316YZ28_9BASI</name>
<gene>
    <name evidence="2" type="ORF">FA09DRAFT_341694</name>
</gene>
<feature type="compositionally biased region" description="Basic and acidic residues" evidence="1">
    <location>
        <begin position="433"/>
        <end position="445"/>
    </location>
</feature>
<evidence type="ECO:0000313" key="3">
    <source>
        <dbReference type="Proteomes" id="UP000245946"/>
    </source>
</evidence>
<sequence>MSSVLFAHPAARLVKHIPPAGAVRKNGHVPRDLLGAGPLAAAHAETLGHVLAAHAGALQLCAVPDPALPGGSTLVLQLAAPPPPAGDGELVLPFRLFSSSDAGTPRATYAGLGAGKHGVDGGSFWFFESPEEPGALDRLRWEASGTGKRAVWTVWLLGAPAPLITNLQDLLATHPAPVAPLPPWLRDGATWRDMYLALPAPAVADVAEEPLAEAEEQTSTPQAAKNGTLISLPPLPVPSILAPTMLEIPDSAASVKDEASVSASTLRIPRLPRAGTPAPSSFRHSLVMLDNLTGDVVGVLAEGVNLAVPPSASALSPAASALNAPPRPVAARSAPPPPPPPKEPKELPIERAASIYIDSMARRPSSRPGSILGADTFAPPPVPVSKDHLAPTSRESGTSVFFSAAESAASESDAESDAEEGFAKLRLDGAEATRPDLLRDQRREASAASDASGSTVGGPAVRLWCKARGKKSKPEKAAPEQVLAAVPRRELQVSEASVRTSRAETAAEELCASAAASSDEDAAPQPLIQALVPALPHRAEASHIRGAEDALWRAAFETESLPLDAPYTHLAASFGTTKQQKREAVDEGMEMLSASEAAARQRETREVAPMMRGGTVLLEFLAGSRIGATLLPDSSAPAESTAAPVKEENAMREGVMAYVPVLPAHFLWWLGISPSANSHAPAAAPSPAAEPSAALSSLVALSPDVWRLLALPSSLSDTVITGASSAWSGLSSYMSLAWGSLPALSPSAASDTDSNGPLTPSDVDADAVEVDSEAWEWQVPAFRPDSLDSTPRPVYRRKRPLPSAMGGFAVREASLDAQQREQRYSIVHYDGEGIGRRAVVSVPGVRA</sequence>
<feature type="region of interest" description="Disordered" evidence="1">
    <location>
        <begin position="210"/>
        <end position="230"/>
    </location>
</feature>
<keyword evidence="3" id="KW-1185">Reference proteome</keyword>
<dbReference type="RefSeq" id="XP_025594989.1">
    <property type="nucleotide sequence ID" value="XM_025744482.1"/>
</dbReference>
<accession>A0A316YZ28</accession>
<feature type="region of interest" description="Disordered" evidence="1">
    <location>
        <begin position="433"/>
        <end position="457"/>
    </location>
</feature>
<organism evidence="2 3">
    <name type="scientific">Tilletiopsis washingtonensis</name>
    <dbReference type="NCBI Taxonomy" id="58919"/>
    <lineage>
        <taxon>Eukaryota</taxon>
        <taxon>Fungi</taxon>
        <taxon>Dikarya</taxon>
        <taxon>Basidiomycota</taxon>
        <taxon>Ustilaginomycotina</taxon>
        <taxon>Exobasidiomycetes</taxon>
        <taxon>Entylomatales</taxon>
        <taxon>Entylomatales incertae sedis</taxon>
        <taxon>Tilletiopsis</taxon>
    </lineage>
</organism>
<reference evidence="2 3" key="1">
    <citation type="journal article" date="2018" name="Mol. Biol. Evol.">
        <title>Broad Genomic Sampling Reveals a Smut Pathogenic Ancestry of the Fungal Clade Ustilaginomycotina.</title>
        <authorList>
            <person name="Kijpornyongpan T."/>
            <person name="Mondo S.J."/>
            <person name="Barry K."/>
            <person name="Sandor L."/>
            <person name="Lee J."/>
            <person name="Lipzen A."/>
            <person name="Pangilinan J."/>
            <person name="LaButti K."/>
            <person name="Hainaut M."/>
            <person name="Henrissat B."/>
            <person name="Grigoriev I.V."/>
            <person name="Spatafora J.W."/>
            <person name="Aime M.C."/>
        </authorList>
    </citation>
    <scope>NUCLEOTIDE SEQUENCE [LARGE SCALE GENOMIC DNA]</scope>
    <source>
        <strain evidence="2 3">MCA 4186</strain>
    </source>
</reference>
<proteinExistence type="predicted"/>
<dbReference type="EMBL" id="KZ819309">
    <property type="protein sequence ID" value="PWN94710.1"/>
    <property type="molecule type" value="Genomic_DNA"/>
</dbReference>
<feature type="compositionally biased region" description="Low complexity" evidence="1">
    <location>
        <begin position="316"/>
        <end position="333"/>
    </location>
</feature>
<evidence type="ECO:0000313" key="2">
    <source>
        <dbReference type="EMBL" id="PWN94710.1"/>
    </source>
</evidence>
<evidence type="ECO:0000256" key="1">
    <source>
        <dbReference type="SAM" id="MobiDB-lite"/>
    </source>
</evidence>
<dbReference type="AlphaFoldDB" id="A0A316YZ28"/>
<dbReference type="GeneID" id="37272026"/>
<feature type="region of interest" description="Disordered" evidence="1">
    <location>
        <begin position="316"/>
        <end position="348"/>
    </location>
</feature>
<protein>
    <submittedName>
        <fullName evidence="2">Uncharacterized protein</fullName>
    </submittedName>
</protein>